<organism evidence="10 11">
    <name type="scientific">Lysinibacillus mangiferihumi</name>
    <dbReference type="NCBI Taxonomy" id="1130819"/>
    <lineage>
        <taxon>Bacteria</taxon>
        <taxon>Bacillati</taxon>
        <taxon>Bacillota</taxon>
        <taxon>Bacilli</taxon>
        <taxon>Bacillales</taxon>
        <taxon>Bacillaceae</taxon>
        <taxon>Lysinibacillus</taxon>
    </lineage>
</organism>
<proteinExistence type="inferred from homology"/>
<keyword evidence="11" id="KW-1185">Reference proteome</keyword>
<gene>
    <name evidence="10" type="ORF">FC756_01885</name>
</gene>
<evidence type="ECO:0000256" key="2">
    <source>
        <dbReference type="ARBA" id="ARBA00022448"/>
    </source>
</evidence>
<keyword evidence="7 8" id="KW-0472">Membrane</keyword>
<name>A0A4U2ZD75_9BACI</name>
<dbReference type="EMBL" id="SZPU01000006">
    <property type="protein sequence ID" value="TKI72427.1"/>
    <property type="molecule type" value="Genomic_DNA"/>
</dbReference>
<dbReference type="Proteomes" id="UP000308744">
    <property type="component" value="Unassembled WGS sequence"/>
</dbReference>
<evidence type="ECO:0000256" key="7">
    <source>
        <dbReference type="ARBA" id="ARBA00023136"/>
    </source>
</evidence>
<sequence length="553" mass="61974">MIMESRRSFGLLLTIVATFAIAPLIAIVYYTFVHDGIFDVSQFSRMFANERLWQTLGNSLLLGVLVILGTTILALPMAFIRTKTTLQKYDWLDIVLTIPFMTPPYIGSMGWILFMQNNGFLQQLVPGTAWLSDAFFSLFGMVMVMSLHLFPFLYLMLKNTLLRINGSFLDAALIFGRSSLRNWLQVILPLLISSYVLGILLIFIKTLAEFGTPATFGSRIGFQVFTTEIHAYLSRWPVDIRMATSLSVFLLSVCLIIWYFQNLIGRKFTYSVLSGKTPAAREIKDKWFIQLGSWFYVGFVLLFAIGIPYFSIIVTSLQKVRGDGLRAGNFTLASYQAVFTSGSAGLTAFINSVVFSIFTAVITAIIGLFIALYIKKGETKKQQLLDFFSLMPNIIPGIVFVVGLIMFWNAPWLPATIYNTKAMVVVTYCVLFLPYAVQYTKSSLSQLDQSIFQSAAIFGRNSWDVYRAIIIPLLMQGILAGMMMTFIISMRELVAGLLILPPSVETGATFIYSQFEQGNVGIGMAVAVITVAMTVVFMFLLNWLQRWGGHVRA</sequence>
<evidence type="ECO:0000256" key="6">
    <source>
        <dbReference type="ARBA" id="ARBA00022989"/>
    </source>
</evidence>
<dbReference type="AlphaFoldDB" id="A0A4U2ZD75"/>
<dbReference type="GO" id="GO:0005886">
    <property type="term" value="C:plasma membrane"/>
    <property type="evidence" value="ECO:0007669"/>
    <property type="project" value="UniProtKB-SubCell"/>
</dbReference>
<feature type="transmembrane region" description="Helical" evidence="8">
    <location>
        <begin position="183"/>
        <end position="204"/>
    </location>
</feature>
<dbReference type="PANTHER" id="PTHR43357">
    <property type="entry name" value="INNER MEMBRANE ABC TRANSPORTER PERMEASE PROTEIN YDCV"/>
    <property type="match status" value="1"/>
</dbReference>
<keyword evidence="4" id="KW-0997">Cell inner membrane</keyword>
<feature type="transmembrane region" description="Helical" evidence="8">
    <location>
        <begin position="52"/>
        <end position="79"/>
    </location>
</feature>
<feature type="domain" description="ABC transmembrane type-1" evidence="9">
    <location>
        <begin position="349"/>
        <end position="541"/>
    </location>
</feature>
<dbReference type="InterPro" id="IPR035906">
    <property type="entry name" value="MetI-like_sf"/>
</dbReference>
<feature type="transmembrane region" description="Helical" evidence="8">
    <location>
        <begin position="134"/>
        <end position="157"/>
    </location>
</feature>
<evidence type="ECO:0000313" key="10">
    <source>
        <dbReference type="EMBL" id="TKI72427.1"/>
    </source>
</evidence>
<evidence type="ECO:0000313" key="11">
    <source>
        <dbReference type="Proteomes" id="UP000308744"/>
    </source>
</evidence>
<feature type="transmembrane region" description="Helical" evidence="8">
    <location>
        <begin position="91"/>
        <end position="114"/>
    </location>
</feature>
<evidence type="ECO:0000256" key="1">
    <source>
        <dbReference type="ARBA" id="ARBA00004429"/>
    </source>
</evidence>
<dbReference type="PANTHER" id="PTHR43357:SF3">
    <property type="entry name" value="FE(3+)-TRANSPORT SYSTEM PERMEASE PROTEIN FBPB 2"/>
    <property type="match status" value="1"/>
</dbReference>
<evidence type="ECO:0000256" key="4">
    <source>
        <dbReference type="ARBA" id="ARBA00022519"/>
    </source>
</evidence>
<dbReference type="PROSITE" id="PS50928">
    <property type="entry name" value="ABC_TM1"/>
    <property type="match status" value="2"/>
</dbReference>
<dbReference type="Pfam" id="PF00528">
    <property type="entry name" value="BPD_transp_1"/>
    <property type="match status" value="1"/>
</dbReference>
<feature type="domain" description="ABC transmembrane type-1" evidence="9">
    <location>
        <begin position="56"/>
        <end position="261"/>
    </location>
</feature>
<keyword evidence="2 8" id="KW-0813">Transport</keyword>
<reference evidence="10 11" key="1">
    <citation type="submission" date="2019-04" db="EMBL/GenBank/DDBJ databases">
        <title>Lysinibacillus genome sequencing.</title>
        <authorList>
            <person name="Dunlap C."/>
        </authorList>
    </citation>
    <scope>NUCLEOTIDE SEQUENCE [LARGE SCALE GENOMIC DNA]</scope>
    <source>
        <strain evidence="10 11">CCTCC AB 2010389</strain>
    </source>
</reference>
<feature type="transmembrane region" description="Helical" evidence="8">
    <location>
        <begin position="420"/>
        <end position="437"/>
    </location>
</feature>
<evidence type="ECO:0000256" key="3">
    <source>
        <dbReference type="ARBA" id="ARBA00022475"/>
    </source>
</evidence>
<feature type="transmembrane region" description="Helical" evidence="8">
    <location>
        <begin position="240"/>
        <end position="260"/>
    </location>
</feature>
<evidence type="ECO:0000256" key="8">
    <source>
        <dbReference type="RuleBase" id="RU363032"/>
    </source>
</evidence>
<keyword evidence="5 8" id="KW-0812">Transmembrane</keyword>
<feature type="transmembrane region" description="Helical" evidence="8">
    <location>
        <begin position="12"/>
        <end position="32"/>
    </location>
</feature>
<dbReference type="SUPFAM" id="SSF161098">
    <property type="entry name" value="MetI-like"/>
    <property type="match status" value="2"/>
</dbReference>
<comment type="caution">
    <text evidence="10">The sequence shown here is derived from an EMBL/GenBank/DDBJ whole genome shotgun (WGS) entry which is preliminary data.</text>
</comment>
<keyword evidence="3" id="KW-1003">Cell membrane</keyword>
<dbReference type="GO" id="GO:0055085">
    <property type="term" value="P:transmembrane transport"/>
    <property type="evidence" value="ECO:0007669"/>
    <property type="project" value="InterPro"/>
</dbReference>
<feature type="transmembrane region" description="Helical" evidence="8">
    <location>
        <begin position="384"/>
        <end position="408"/>
    </location>
</feature>
<evidence type="ECO:0000256" key="5">
    <source>
        <dbReference type="ARBA" id="ARBA00022692"/>
    </source>
</evidence>
<feature type="transmembrane region" description="Helical" evidence="8">
    <location>
        <begin position="294"/>
        <end position="317"/>
    </location>
</feature>
<comment type="similarity">
    <text evidence="8">Belongs to the binding-protein-dependent transport system permease family.</text>
</comment>
<feature type="transmembrane region" description="Helical" evidence="8">
    <location>
        <begin position="348"/>
        <end position="372"/>
    </location>
</feature>
<evidence type="ECO:0000259" key="9">
    <source>
        <dbReference type="PROSITE" id="PS50928"/>
    </source>
</evidence>
<feature type="transmembrane region" description="Helical" evidence="8">
    <location>
        <begin position="520"/>
        <end position="544"/>
    </location>
</feature>
<protein>
    <submittedName>
        <fullName evidence="10">Iron ABC transporter permease</fullName>
    </submittedName>
</protein>
<comment type="subcellular location">
    <subcellularLocation>
        <location evidence="1">Cell inner membrane</location>
        <topology evidence="1">Multi-pass membrane protein</topology>
    </subcellularLocation>
    <subcellularLocation>
        <location evidence="8">Cell membrane</location>
        <topology evidence="8">Multi-pass membrane protein</topology>
    </subcellularLocation>
</comment>
<dbReference type="RefSeq" id="WP_107897127.1">
    <property type="nucleotide sequence ID" value="NZ_PYWM01000031.1"/>
</dbReference>
<dbReference type="CDD" id="cd06261">
    <property type="entry name" value="TM_PBP2"/>
    <property type="match status" value="2"/>
</dbReference>
<dbReference type="Gene3D" id="1.10.3720.10">
    <property type="entry name" value="MetI-like"/>
    <property type="match status" value="2"/>
</dbReference>
<feature type="transmembrane region" description="Helical" evidence="8">
    <location>
        <begin position="477"/>
        <end position="500"/>
    </location>
</feature>
<accession>A0A4U2ZD75</accession>
<dbReference type="InterPro" id="IPR000515">
    <property type="entry name" value="MetI-like"/>
</dbReference>
<keyword evidence="6 8" id="KW-1133">Transmembrane helix</keyword>